<dbReference type="Gene3D" id="3.40.50.200">
    <property type="entry name" value="Peptidase S8/S53 domain"/>
    <property type="match status" value="1"/>
</dbReference>
<reference evidence="2 3" key="1">
    <citation type="submission" date="2018-05" db="EMBL/GenBank/DDBJ databases">
        <title>Leucothrix arctica sp. nov., isolated from Arctic seawater.</title>
        <authorList>
            <person name="Choi A."/>
            <person name="Baek K."/>
        </authorList>
    </citation>
    <scope>NUCLEOTIDE SEQUENCE [LARGE SCALE GENOMIC DNA]</scope>
    <source>
        <strain evidence="2 3">IMCC9719</strain>
    </source>
</reference>
<dbReference type="InterPro" id="IPR036852">
    <property type="entry name" value="Peptidase_S8/S53_dom_sf"/>
</dbReference>
<comment type="caution">
    <text evidence="2">The sequence shown here is derived from an EMBL/GenBank/DDBJ whole genome shotgun (WGS) entry which is preliminary data.</text>
</comment>
<dbReference type="GO" id="GO:0004252">
    <property type="term" value="F:serine-type endopeptidase activity"/>
    <property type="evidence" value="ECO:0007669"/>
    <property type="project" value="InterPro"/>
</dbReference>
<sequence length="508" mass="55289">MASLLIHGDRNNHEAALPRKIHTVPVLGENDEFPEHELIVDIVYRAVYSMLDGEEPSAPNVTIINLSLGNKYRPFHGQLSPWARLIDSLSYKYGILFLVSAGNITDSFPLAGFTTRIGFEDADDNEKINNTITAIDTVKAERKLLSPAETVNGLTIGAINKDWVPDLQRRSASININPYPNIEMINPSSALGPGFANSVKPELIFPGSRESLSVINSSGNEPIIVVPSGLPTRAAGLKVASPPTGGDEAFEGFTNGTSAATALASRTAHRIHDALESEYGVEFLNLPKKHKAVLLKALLVHPASWPEETASIIKSIIGPANGRQHVKQKDNIRRFLGYGTHDLDTAVACASDRATFWAVGELGTDQSVLVSVPIPVAIANKQQYHSISSTLAWMTPTNNGSQRYRSVRLKLIAPDNIQDLGVQPSKTQPDNNQIHRGTVATRRWEGEGSAIVGNQETLAFKVERQPDSGARVDDNAIFAVAITISMPGINEIYSQVRDIIRQQTQQRI</sequence>
<keyword evidence="3" id="KW-1185">Reference proteome</keyword>
<dbReference type="Proteomes" id="UP000245506">
    <property type="component" value="Unassembled WGS sequence"/>
</dbReference>
<dbReference type="Pfam" id="PF00082">
    <property type="entry name" value="Peptidase_S8"/>
    <property type="match status" value="1"/>
</dbReference>
<dbReference type="SUPFAM" id="SSF52743">
    <property type="entry name" value="Subtilisin-like"/>
    <property type="match status" value="1"/>
</dbReference>
<dbReference type="InterPro" id="IPR000209">
    <property type="entry name" value="Peptidase_S8/S53_dom"/>
</dbReference>
<evidence type="ECO:0000313" key="3">
    <source>
        <dbReference type="Proteomes" id="UP000245506"/>
    </source>
</evidence>
<dbReference type="EMBL" id="QGKL01000016">
    <property type="protein sequence ID" value="PWQ97876.1"/>
    <property type="molecule type" value="Genomic_DNA"/>
</dbReference>
<evidence type="ECO:0000313" key="2">
    <source>
        <dbReference type="EMBL" id="PWQ97876.1"/>
    </source>
</evidence>
<accession>A0A317CH44</accession>
<feature type="domain" description="Peptidase S8/S53" evidence="1">
    <location>
        <begin position="42"/>
        <end position="339"/>
    </location>
</feature>
<dbReference type="OrthoDB" id="9768989at2"/>
<name>A0A317CH44_9GAMM</name>
<dbReference type="GO" id="GO:0006508">
    <property type="term" value="P:proteolysis"/>
    <property type="evidence" value="ECO:0007669"/>
    <property type="project" value="InterPro"/>
</dbReference>
<gene>
    <name evidence="2" type="ORF">DKT75_05250</name>
</gene>
<protein>
    <recommendedName>
        <fullName evidence="1">Peptidase S8/S53 domain-containing protein</fullName>
    </recommendedName>
</protein>
<dbReference type="AlphaFoldDB" id="A0A317CH44"/>
<evidence type="ECO:0000259" key="1">
    <source>
        <dbReference type="Pfam" id="PF00082"/>
    </source>
</evidence>
<proteinExistence type="predicted"/>
<organism evidence="2 3">
    <name type="scientific">Leucothrix arctica</name>
    <dbReference type="NCBI Taxonomy" id="1481894"/>
    <lineage>
        <taxon>Bacteria</taxon>
        <taxon>Pseudomonadati</taxon>
        <taxon>Pseudomonadota</taxon>
        <taxon>Gammaproteobacteria</taxon>
        <taxon>Thiotrichales</taxon>
        <taxon>Thiotrichaceae</taxon>
        <taxon>Leucothrix</taxon>
    </lineage>
</organism>